<dbReference type="RefSeq" id="WP_230273323.1">
    <property type="nucleotide sequence ID" value="NZ_JAJKFW010000021.1"/>
</dbReference>
<comment type="caution">
    <text evidence="1">The sequence shown here is derived from an EMBL/GenBank/DDBJ whole genome shotgun (WGS) entry which is preliminary data.</text>
</comment>
<organism evidence="1 2">
    <name type="scientific">Rhodopirellula halodulae</name>
    <dbReference type="NCBI Taxonomy" id="2894198"/>
    <lineage>
        <taxon>Bacteria</taxon>
        <taxon>Pseudomonadati</taxon>
        <taxon>Planctomycetota</taxon>
        <taxon>Planctomycetia</taxon>
        <taxon>Pirellulales</taxon>
        <taxon>Pirellulaceae</taxon>
        <taxon>Rhodopirellula</taxon>
    </lineage>
</organism>
<protein>
    <submittedName>
        <fullName evidence="1">Uncharacterized protein</fullName>
    </submittedName>
</protein>
<evidence type="ECO:0000313" key="1">
    <source>
        <dbReference type="EMBL" id="MCC9642500.1"/>
    </source>
</evidence>
<dbReference type="Proteomes" id="UP001430306">
    <property type="component" value="Unassembled WGS sequence"/>
</dbReference>
<proteinExistence type="predicted"/>
<gene>
    <name evidence="1" type="ORF">LOC71_09455</name>
</gene>
<sequence length="91" mass="9828">MNCGSRELVHGGVWEPRLTPIGCLVVRNIWGELPGLRVLRVLPFAMLGMAYGATVADHSVVRWCGVVCHDVGPVPPDVCEDCMLCTSVPVI</sequence>
<reference evidence="1" key="1">
    <citation type="submission" date="2021-11" db="EMBL/GenBank/DDBJ databases">
        <title>Genome sequence.</title>
        <authorList>
            <person name="Sun Q."/>
        </authorList>
    </citation>
    <scope>NUCLEOTIDE SEQUENCE</scope>
    <source>
        <strain evidence="1">JC740</strain>
    </source>
</reference>
<name>A0ABS8NG26_9BACT</name>
<keyword evidence="2" id="KW-1185">Reference proteome</keyword>
<dbReference type="EMBL" id="JAJKFW010000021">
    <property type="protein sequence ID" value="MCC9642500.1"/>
    <property type="molecule type" value="Genomic_DNA"/>
</dbReference>
<accession>A0ABS8NG26</accession>
<evidence type="ECO:0000313" key="2">
    <source>
        <dbReference type="Proteomes" id="UP001430306"/>
    </source>
</evidence>